<keyword evidence="1" id="KW-0378">Hydrolase</keyword>
<reference evidence="3 4" key="1">
    <citation type="submission" date="2021-06" db="EMBL/GenBank/DDBJ databases">
        <authorList>
            <person name="Palmer J.M."/>
        </authorList>
    </citation>
    <scope>NUCLEOTIDE SEQUENCE [LARGE SCALE GENOMIC DNA]</scope>
    <source>
        <strain evidence="4">if_2019</strain>
        <tissue evidence="3">Muscle</tissue>
    </source>
</reference>
<evidence type="ECO:0000313" key="4">
    <source>
        <dbReference type="Proteomes" id="UP001482620"/>
    </source>
</evidence>
<evidence type="ECO:0000256" key="2">
    <source>
        <dbReference type="ARBA" id="ARBA00023098"/>
    </source>
</evidence>
<dbReference type="PANTHER" id="PTHR12187:SF3">
    <property type="entry name" value="INOSITOL POLYPHOSPHATE 4-PHOSPHATASE TYPE II"/>
    <property type="match status" value="1"/>
</dbReference>
<proteinExistence type="predicted"/>
<name>A0ABV0UGD0_9TELE</name>
<organism evidence="3 4">
    <name type="scientific">Ilyodon furcidens</name>
    <name type="common">goldbreast splitfin</name>
    <dbReference type="NCBI Taxonomy" id="33524"/>
    <lineage>
        <taxon>Eukaryota</taxon>
        <taxon>Metazoa</taxon>
        <taxon>Chordata</taxon>
        <taxon>Craniata</taxon>
        <taxon>Vertebrata</taxon>
        <taxon>Euteleostomi</taxon>
        <taxon>Actinopterygii</taxon>
        <taxon>Neopterygii</taxon>
        <taxon>Teleostei</taxon>
        <taxon>Neoteleostei</taxon>
        <taxon>Acanthomorphata</taxon>
        <taxon>Ovalentaria</taxon>
        <taxon>Atherinomorphae</taxon>
        <taxon>Cyprinodontiformes</taxon>
        <taxon>Goodeidae</taxon>
        <taxon>Ilyodon</taxon>
    </lineage>
</organism>
<dbReference type="InterPro" id="IPR039034">
    <property type="entry name" value="INPP4"/>
</dbReference>
<keyword evidence="2" id="KW-0443">Lipid metabolism</keyword>
<gene>
    <name evidence="3" type="primary">INPP4B_1</name>
    <name evidence="3" type="ORF">ILYODFUR_015583</name>
</gene>
<dbReference type="Proteomes" id="UP001482620">
    <property type="component" value="Unassembled WGS sequence"/>
</dbReference>
<keyword evidence="4" id="KW-1185">Reference proteome</keyword>
<evidence type="ECO:0000313" key="3">
    <source>
        <dbReference type="EMBL" id="MEQ2244293.1"/>
    </source>
</evidence>
<dbReference type="EMBL" id="JAHRIQ010070886">
    <property type="protein sequence ID" value="MEQ2244293.1"/>
    <property type="molecule type" value="Genomic_DNA"/>
</dbReference>
<accession>A0ABV0UGD0</accession>
<protein>
    <submittedName>
        <fullName evidence="3">Inositol polyphosphate 4-phosphatase type II</fullName>
    </submittedName>
</protein>
<comment type="caution">
    <text evidence="3">The sequence shown here is derived from an EMBL/GenBank/DDBJ whole genome shotgun (WGS) entry which is preliminary data.</text>
</comment>
<dbReference type="PANTHER" id="PTHR12187">
    <property type="entry name" value="AGAP000124-PA"/>
    <property type="match status" value="1"/>
</dbReference>
<sequence length="98" mass="11195">MLGHNVVTKKRKNVEILWVAGTICRRLNGIRFTSCKSAKDRTSMSVTLEQCALLRDEHQLSKDFFVRALDCMRSSCRDTAAFTICVRQQGKHPLLLKL</sequence>
<evidence type="ECO:0000256" key="1">
    <source>
        <dbReference type="ARBA" id="ARBA00022801"/>
    </source>
</evidence>